<comment type="subcellular location">
    <subcellularLocation>
        <location evidence="1">Nucleus</location>
    </subcellularLocation>
</comment>
<evidence type="ECO:0000259" key="12">
    <source>
        <dbReference type="PROSITE" id="PS50157"/>
    </source>
</evidence>
<keyword evidence="6" id="KW-0805">Transcription regulation</keyword>
<dbReference type="PROSITE" id="PS50157">
    <property type="entry name" value="ZINC_FINGER_C2H2_2"/>
    <property type="match status" value="6"/>
</dbReference>
<evidence type="ECO:0000256" key="5">
    <source>
        <dbReference type="ARBA" id="ARBA00022833"/>
    </source>
</evidence>
<organism evidence="14">
    <name type="scientific">Culicoides sonorensis</name>
    <name type="common">Biting midge</name>
    <dbReference type="NCBI Taxonomy" id="179676"/>
    <lineage>
        <taxon>Eukaryota</taxon>
        <taxon>Metazoa</taxon>
        <taxon>Ecdysozoa</taxon>
        <taxon>Arthropoda</taxon>
        <taxon>Hexapoda</taxon>
        <taxon>Insecta</taxon>
        <taxon>Pterygota</taxon>
        <taxon>Neoptera</taxon>
        <taxon>Endopterygota</taxon>
        <taxon>Diptera</taxon>
        <taxon>Nematocera</taxon>
        <taxon>Chironomoidea</taxon>
        <taxon>Ceratopogonidae</taxon>
        <taxon>Ceratopogoninae</taxon>
        <taxon>Culicoides</taxon>
        <taxon>Monoculicoides</taxon>
    </lineage>
</organism>
<dbReference type="PROSITE" id="PS51915">
    <property type="entry name" value="ZAD"/>
    <property type="match status" value="1"/>
</dbReference>
<dbReference type="EMBL" id="UFQS01000301">
    <property type="protein sequence ID" value="SSX02625.1"/>
    <property type="molecule type" value="Genomic_DNA"/>
</dbReference>
<evidence type="ECO:0000256" key="3">
    <source>
        <dbReference type="ARBA" id="ARBA00022737"/>
    </source>
</evidence>
<name>A0A336KH81_CULSO</name>
<dbReference type="AlphaFoldDB" id="A0A336KH81"/>
<feature type="domain" description="C2H2-type" evidence="12">
    <location>
        <begin position="458"/>
        <end position="485"/>
    </location>
</feature>
<dbReference type="Gene3D" id="3.30.160.60">
    <property type="entry name" value="Classic Zinc Finger"/>
    <property type="match status" value="6"/>
</dbReference>
<keyword evidence="4 10" id="KW-0863">Zinc-finger</keyword>
<reference evidence="15" key="2">
    <citation type="submission" date="2018-07" db="EMBL/GenBank/DDBJ databases">
        <authorList>
            <person name="Quirk P.G."/>
            <person name="Krulwich T.A."/>
        </authorList>
    </citation>
    <scope>NUCLEOTIDE SEQUENCE</scope>
</reference>
<feature type="domain" description="C2H2-type" evidence="12">
    <location>
        <begin position="515"/>
        <end position="543"/>
    </location>
</feature>
<evidence type="ECO:0000256" key="4">
    <source>
        <dbReference type="ARBA" id="ARBA00022771"/>
    </source>
</evidence>
<dbReference type="GO" id="GO:0000978">
    <property type="term" value="F:RNA polymerase II cis-regulatory region sequence-specific DNA binding"/>
    <property type="evidence" value="ECO:0007669"/>
    <property type="project" value="TreeGrafter"/>
</dbReference>
<gene>
    <name evidence="14" type="primary">CSON008007</name>
</gene>
<dbReference type="EMBL" id="UFQT01000301">
    <property type="protein sequence ID" value="SSX22999.1"/>
    <property type="molecule type" value="Genomic_DNA"/>
</dbReference>
<dbReference type="PROSITE" id="PS00028">
    <property type="entry name" value="ZINC_FINGER_C2H2_1"/>
    <property type="match status" value="6"/>
</dbReference>
<sequence length="573" mass="67274">MDLNTACRGCLTETDTTDFFNLDEIGLIDRTYRQMLEEVSGYVIITETEPNRLCENCGIVLLETFKFKQTLNETQDILGQLMEQGVTEEKITVEEIEFIDQSMQLEEVTEGGEEYGVTIHTLESGKTIQEIMETGEIEGFDKDGVTYIKTENKVLVDYDENKETAYTLIEQNKVSCPYCDVLCSTNQSLHRHMTNQHPNVKPEFVCSYCEKSYHFREWLENHERQCPGVRAEKDGLTEFACKFCEKRFKTYRNMRNHISMFHHDQEKQTEETSRNIQCSFCTTKLKNIQTLRHHMQNVHSNMKNLKCAYCDVLSYTPELLQAHMTKCKGYLEKMESSEMVCPYCPVVKLGKKKLNAHIVACHTRHTNEKKDIGQCDICKKLLQKSSLNRHILDKHTTKSPLTCPYCSEIYKSESGLQYHISQYHSILKTFNCDICDFETTQKHLLKRHLKRHNPDKSFICTECGRVRFSLNHLKAHMISHSDEKPWKCNLCEKSYKRKEKLKQHVDKFHENKTNYECPVCAEEFFRNETLRQHIGKCHPDYELPPKGTVMHKAKEKKFMTKIWKRVEKVFEEN</sequence>
<feature type="binding site" evidence="11">
    <location>
        <position position="54"/>
    </location>
    <ligand>
        <name>Zn(2+)</name>
        <dbReference type="ChEBI" id="CHEBI:29105"/>
    </ligand>
</feature>
<evidence type="ECO:0000313" key="14">
    <source>
        <dbReference type="EMBL" id="SSX02625.1"/>
    </source>
</evidence>
<dbReference type="GO" id="GO:0008270">
    <property type="term" value="F:zinc ion binding"/>
    <property type="evidence" value="ECO:0007669"/>
    <property type="project" value="UniProtKB-UniRule"/>
</dbReference>
<dbReference type="InterPro" id="IPR036236">
    <property type="entry name" value="Znf_C2H2_sf"/>
</dbReference>
<evidence type="ECO:0000256" key="2">
    <source>
        <dbReference type="ARBA" id="ARBA00022723"/>
    </source>
</evidence>
<feature type="domain" description="C2H2-type" evidence="12">
    <location>
        <begin position="239"/>
        <end position="268"/>
    </location>
</feature>
<feature type="domain" description="C2H2-type" evidence="12">
    <location>
        <begin position="486"/>
        <end position="514"/>
    </location>
</feature>
<evidence type="ECO:0000256" key="7">
    <source>
        <dbReference type="ARBA" id="ARBA00023125"/>
    </source>
</evidence>
<dbReference type="InterPro" id="IPR012934">
    <property type="entry name" value="Znf_AD"/>
</dbReference>
<keyword evidence="2 11" id="KW-0479">Metal-binding</keyword>
<dbReference type="PANTHER" id="PTHR24384">
    <property type="entry name" value="FINGER PUTATIVE TRANSCRIPTION FACTOR FAMILY-RELATED"/>
    <property type="match status" value="1"/>
</dbReference>
<dbReference type="OMA" id="HIVACHT"/>
<feature type="binding site" evidence="11">
    <location>
        <position position="10"/>
    </location>
    <ligand>
        <name>Zn(2+)</name>
        <dbReference type="ChEBI" id="CHEBI:29105"/>
    </ligand>
</feature>
<feature type="binding site" evidence="11">
    <location>
        <position position="7"/>
    </location>
    <ligand>
        <name>Zn(2+)</name>
        <dbReference type="ChEBI" id="CHEBI:29105"/>
    </ligand>
</feature>
<dbReference type="SMART" id="SM00355">
    <property type="entry name" value="ZnF_C2H2"/>
    <property type="match status" value="12"/>
</dbReference>
<feature type="domain" description="C2H2-type" evidence="12">
    <location>
        <begin position="276"/>
        <end position="304"/>
    </location>
</feature>
<dbReference type="VEuPathDB" id="VectorBase:CSON008007"/>
<dbReference type="PANTHER" id="PTHR24384:SF189">
    <property type="entry name" value="C2H2-TYPE DOMAIN-CONTAINING PROTEIN-RELATED"/>
    <property type="match status" value="1"/>
</dbReference>
<evidence type="ECO:0000256" key="10">
    <source>
        <dbReference type="PROSITE-ProRule" id="PRU00042"/>
    </source>
</evidence>
<evidence type="ECO:0000313" key="15">
    <source>
        <dbReference type="EMBL" id="SSX22999.1"/>
    </source>
</evidence>
<evidence type="ECO:0000256" key="1">
    <source>
        <dbReference type="ARBA" id="ARBA00004123"/>
    </source>
</evidence>
<reference evidence="14" key="1">
    <citation type="submission" date="2018-04" db="EMBL/GenBank/DDBJ databases">
        <authorList>
            <person name="Go L.Y."/>
            <person name="Mitchell J.A."/>
        </authorList>
    </citation>
    <scope>NUCLEOTIDE SEQUENCE</scope>
    <source>
        <tissue evidence="14">Whole organism</tissue>
    </source>
</reference>
<keyword evidence="9" id="KW-0539">Nucleus</keyword>
<keyword evidence="5 11" id="KW-0862">Zinc</keyword>
<accession>A0A336KH81</accession>
<dbReference type="SUPFAM" id="SSF57667">
    <property type="entry name" value="beta-beta-alpha zinc fingers"/>
    <property type="match status" value="5"/>
</dbReference>
<feature type="binding site" evidence="11">
    <location>
        <position position="57"/>
    </location>
    <ligand>
        <name>Zn(2+)</name>
        <dbReference type="ChEBI" id="CHEBI:29105"/>
    </ligand>
</feature>
<dbReference type="InterPro" id="IPR013087">
    <property type="entry name" value="Znf_C2H2_type"/>
</dbReference>
<protein>
    <submittedName>
        <fullName evidence="14">CSON008007 protein</fullName>
    </submittedName>
</protein>
<evidence type="ECO:0000256" key="8">
    <source>
        <dbReference type="ARBA" id="ARBA00023163"/>
    </source>
</evidence>
<dbReference type="GO" id="GO:0000981">
    <property type="term" value="F:DNA-binding transcription factor activity, RNA polymerase II-specific"/>
    <property type="evidence" value="ECO:0007669"/>
    <property type="project" value="TreeGrafter"/>
</dbReference>
<keyword evidence="8" id="KW-0804">Transcription</keyword>
<proteinExistence type="predicted"/>
<keyword evidence="3" id="KW-0677">Repeat</keyword>
<evidence type="ECO:0000256" key="6">
    <source>
        <dbReference type="ARBA" id="ARBA00023015"/>
    </source>
</evidence>
<dbReference type="InterPro" id="IPR050752">
    <property type="entry name" value="C2H2-ZF_domain"/>
</dbReference>
<feature type="domain" description="ZAD" evidence="13">
    <location>
        <begin position="5"/>
        <end position="81"/>
    </location>
</feature>
<evidence type="ECO:0000256" key="11">
    <source>
        <dbReference type="PROSITE-ProRule" id="PRU01263"/>
    </source>
</evidence>
<dbReference type="Pfam" id="PF00096">
    <property type="entry name" value="zf-C2H2"/>
    <property type="match status" value="2"/>
</dbReference>
<dbReference type="GO" id="GO:0005634">
    <property type="term" value="C:nucleus"/>
    <property type="evidence" value="ECO:0007669"/>
    <property type="project" value="UniProtKB-SubCell"/>
</dbReference>
<keyword evidence="7" id="KW-0238">DNA-binding</keyword>
<evidence type="ECO:0000259" key="13">
    <source>
        <dbReference type="PROSITE" id="PS51915"/>
    </source>
</evidence>
<feature type="domain" description="C2H2-type" evidence="12">
    <location>
        <begin position="430"/>
        <end position="457"/>
    </location>
</feature>
<evidence type="ECO:0000256" key="9">
    <source>
        <dbReference type="ARBA" id="ARBA00023242"/>
    </source>
</evidence>